<evidence type="ECO:0000259" key="1">
    <source>
        <dbReference type="Pfam" id="PF10026"/>
    </source>
</evidence>
<dbReference type="GeneID" id="48274908"/>
<dbReference type="Proteomes" id="UP000238825">
    <property type="component" value="Chromosome"/>
</dbReference>
<evidence type="ECO:0000313" key="2">
    <source>
        <dbReference type="EMBL" id="AVK95112.1"/>
    </source>
</evidence>
<dbReference type="RefSeq" id="WP_024363999.1">
    <property type="nucleotide sequence ID" value="NZ_BJNS01000038.1"/>
</dbReference>
<keyword evidence="3" id="KW-0645">Protease</keyword>
<evidence type="ECO:0000313" key="4">
    <source>
        <dbReference type="Proteomes" id="UP000238825"/>
    </source>
</evidence>
<name>A0A2S0JVE6_LYSSH</name>
<dbReference type="GO" id="GO:0008233">
    <property type="term" value="F:peptidase activity"/>
    <property type="evidence" value="ECO:0007669"/>
    <property type="project" value="UniProtKB-KW"/>
</dbReference>
<feature type="domain" description="DUF2268" evidence="1">
    <location>
        <begin position="76"/>
        <end position="244"/>
    </location>
</feature>
<sequence>MSVISTDDWLHEFKTSRKLKHSREFEDLQCTILCSRLLDHFKGGTPQQIQFELQQQGLFRAHENIDIKSLQAQNAWQIIREELFYLKKKWSGPDIPIYIFPLTQEQSVTNKNGVAYPDALFLFIGELERQELQALFAHEYNHVCRLHYLNKSLEEVTLLDSLIIEGLAECAVDELYGAKWLAPWLKDYSTDKMLAIWKTYFLPNMNVKGLDHHIEFLYGGRLPSHIGYCIGYEMVRTYIQKHASNKLHEKHSEEILKGSIFSV</sequence>
<dbReference type="AlphaFoldDB" id="A0A2S0JVE6"/>
<dbReference type="Pfam" id="PF10026">
    <property type="entry name" value="DUF2268"/>
    <property type="match status" value="1"/>
</dbReference>
<dbReference type="EMBL" id="UFSZ01000001">
    <property type="protein sequence ID" value="SUV19542.1"/>
    <property type="molecule type" value="Genomic_DNA"/>
</dbReference>
<organism evidence="2 4">
    <name type="scientific">Lysinibacillus sphaericus</name>
    <name type="common">Bacillus sphaericus</name>
    <dbReference type="NCBI Taxonomy" id="1421"/>
    <lineage>
        <taxon>Bacteria</taxon>
        <taxon>Bacillati</taxon>
        <taxon>Bacillota</taxon>
        <taxon>Bacilli</taxon>
        <taxon>Bacillales</taxon>
        <taxon>Bacillaceae</taxon>
        <taxon>Lysinibacillus</taxon>
    </lineage>
</organism>
<reference evidence="2 4" key="1">
    <citation type="submission" date="2017-03" db="EMBL/GenBank/DDBJ databases">
        <title>The whole genome sequencing and assembly of Lysinibacillus sphaericus DSM 28T strain.</title>
        <authorList>
            <person name="Lee Y.-J."/>
            <person name="Yi H."/>
            <person name="Bahn Y.-S."/>
            <person name="Kim J.F."/>
            <person name="Lee D.-W."/>
        </authorList>
    </citation>
    <scope>NUCLEOTIDE SEQUENCE [LARGE SCALE GENOMIC DNA]</scope>
    <source>
        <strain evidence="2 4">DSM 28</strain>
    </source>
</reference>
<accession>A0A2S0JVE6</accession>
<evidence type="ECO:0000313" key="5">
    <source>
        <dbReference type="Proteomes" id="UP000255295"/>
    </source>
</evidence>
<reference evidence="3 5" key="2">
    <citation type="submission" date="2018-06" db="EMBL/GenBank/DDBJ databases">
        <authorList>
            <consortium name="Pathogen Informatics"/>
            <person name="Doyle S."/>
        </authorList>
    </citation>
    <scope>NUCLEOTIDE SEQUENCE [LARGE SCALE GENOMIC DNA]</scope>
    <source>
        <strain evidence="3 5">NCTC10338</strain>
    </source>
</reference>
<dbReference type="InterPro" id="IPR018728">
    <property type="entry name" value="DUF2268"/>
</dbReference>
<proteinExistence type="predicted"/>
<dbReference type="GO" id="GO:0006508">
    <property type="term" value="P:proteolysis"/>
    <property type="evidence" value="ECO:0007669"/>
    <property type="project" value="UniProtKB-KW"/>
</dbReference>
<dbReference type="EMBL" id="CP019980">
    <property type="protein sequence ID" value="AVK95112.1"/>
    <property type="molecule type" value="Genomic_DNA"/>
</dbReference>
<gene>
    <name evidence="2" type="ORF">LS41612_01770</name>
    <name evidence="3" type="ORF">NCTC10338_04446</name>
</gene>
<dbReference type="Proteomes" id="UP000255295">
    <property type="component" value="Unassembled WGS sequence"/>
</dbReference>
<protein>
    <submittedName>
        <fullName evidence="3">Zn-dependent protease</fullName>
    </submittedName>
</protein>
<evidence type="ECO:0000313" key="3">
    <source>
        <dbReference type="EMBL" id="SUV19542.1"/>
    </source>
</evidence>
<keyword evidence="3" id="KW-0378">Hydrolase</keyword>